<dbReference type="SMART" id="SM00283">
    <property type="entry name" value="MA"/>
    <property type="match status" value="1"/>
</dbReference>
<sequence>MTRLTLNQRLWGILSVICLAMLLLVGWLSWDTRQTIEQERRTSLQYVVESLGYQLESLQARARSGELTHEEAQARAIESIANARFGDGEYIFAFNDQLDIVSHPRREPGDDMSTFRDSSGMYLYQALLDAAQNGGGFVDYFSQRIDSGDEQFPKISYFAYLADWGWAYGAGVYVDDIDEAFVDSLLRSLIALLLVGIPVALLMGWVIRDVAKRLGGDPRYAATVVSHIADGDLTRSTTLAASDRRSLLFDINRMREALASTIGDINQGADQVNDGVERIVGVNEELSTRTEQQAASLAETASSMEELTATVKQNAEHAEHARELAATTAQNARRGSDAMTTVVSTMEAIDESAAQMSSIVNTIDAIAFQTNILALNASVEAARAGEQGRGFAVVASEVRNLASRSAAAAQEIKKLIEDSGVKVAQGSERVRDTGGVINRVVEDIQQLSTLVQEISAATREQSSGIEQVNLAVTQMDQMTQQNAGLVQQSNHATQRLATLSDQLRQRVANFRIASSSAPAMASPAGSASLPSPDDF</sequence>
<evidence type="ECO:0000256" key="4">
    <source>
        <dbReference type="ARBA" id="ARBA00022692"/>
    </source>
</evidence>
<comment type="caution">
    <text evidence="13">The sequence shown here is derived from an EMBL/GenBank/DDBJ whole genome shotgun (WGS) entry which is preliminary data.</text>
</comment>
<evidence type="ECO:0000256" key="11">
    <source>
        <dbReference type="SAM" id="Phobius"/>
    </source>
</evidence>
<evidence type="ECO:0000256" key="10">
    <source>
        <dbReference type="SAM" id="MobiDB-lite"/>
    </source>
</evidence>
<evidence type="ECO:0000256" key="2">
    <source>
        <dbReference type="ARBA" id="ARBA00022475"/>
    </source>
</evidence>
<comment type="similarity">
    <text evidence="8">Belongs to the methyl-accepting chemotaxis (MCP) protein family.</text>
</comment>
<evidence type="ECO:0000256" key="8">
    <source>
        <dbReference type="ARBA" id="ARBA00029447"/>
    </source>
</evidence>
<organism evidence="13 14">
    <name type="scientific">Vreelandella malpeensis</name>
    <dbReference type="NCBI Taxonomy" id="1172368"/>
    <lineage>
        <taxon>Bacteria</taxon>
        <taxon>Pseudomonadati</taxon>
        <taxon>Pseudomonadota</taxon>
        <taxon>Gammaproteobacteria</taxon>
        <taxon>Oceanospirillales</taxon>
        <taxon>Halomonadaceae</taxon>
        <taxon>Vreelandella</taxon>
    </lineage>
</organism>
<feature type="region of interest" description="Disordered" evidence="10">
    <location>
        <begin position="515"/>
        <end position="535"/>
    </location>
</feature>
<dbReference type="PRINTS" id="PR00260">
    <property type="entry name" value="CHEMTRNSDUCR"/>
</dbReference>
<dbReference type="Gene3D" id="3.30.450.20">
    <property type="entry name" value="PAS domain"/>
    <property type="match status" value="1"/>
</dbReference>
<keyword evidence="6 11" id="KW-0472">Membrane</keyword>
<feature type="transmembrane region" description="Helical" evidence="11">
    <location>
        <begin position="186"/>
        <end position="207"/>
    </location>
</feature>
<evidence type="ECO:0000259" key="12">
    <source>
        <dbReference type="PROSITE" id="PS50111"/>
    </source>
</evidence>
<reference evidence="13 14" key="1">
    <citation type="journal article" date="2021" name="Sci. Rep.">
        <title>Genome analysis of a halophilic bacterium Halomonas malpeensis YU-PRIM-29(T) reveals its exopolysaccharide and pigment producing capabilities.</title>
        <authorList>
            <person name="Athmika"/>
            <person name="Ghate S.D."/>
            <person name="Arun A.B."/>
            <person name="Rao S.S."/>
            <person name="Kumar S.T.A."/>
            <person name="Kandiyil M.K."/>
            <person name="Saptami K."/>
            <person name="Rekha P.D."/>
        </authorList>
    </citation>
    <scope>NUCLEOTIDE SEQUENCE [LARGE SCALE GENOMIC DNA]</scope>
    <source>
        <strain evidence="14">prim 29</strain>
    </source>
</reference>
<dbReference type="InterPro" id="IPR004090">
    <property type="entry name" value="Chemotax_Me-accpt_rcpt"/>
</dbReference>
<name>A0ABS8DT35_9GAMM</name>
<feature type="domain" description="Methyl-accepting transducer" evidence="12">
    <location>
        <begin position="268"/>
        <end position="497"/>
    </location>
</feature>
<keyword evidence="7 9" id="KW-0807">Transducer</keyword>
<dbReference type="PANTHER" id="PTHR43531">
    <property type="entry name" value="PROTEIN ICFG"/>
    <property type="match status" value="1"/>
</dbReference>
<evidence type="ECO:0000256" key="7">
    <source>
        <dbReference type="ARBA" id="ARBA00023224"/>
    </source>
</evidence>
<evidence type="ECO:0000256" key="1">
    <source>
        <dbReference type="ARBA" id="ARBA00004651"/>
    </source>
</evidence>
<evidence type="ECO:0000256" key="3">
    <source>
        <dbReference type="ARBA" id="ARBA00022481"/>
    </source>
</evidence>
<evidence type="ECO:0000313" key="14">
    <source>
        <dbReference type="Proteomes" id="UP001319882"/>
    </source>
</evidence>
<feature type="transmembrane region" description="Helical" evidence="11">
    <location>
        <begin position="12"/>
        <end position="30"/>
    </location>
</feature>
<protein>
    <submittedName>
        <fullName evidence="13">Cache domain-containing protein</fullName>
    </submittedName>
</protein>
<keyword evidence="14" id="KW-1185">Reference proteome</keyword>
<evidence type="ECO:0000256" key="5">
    <source>
        <dbReference type="ARBA" id="ARBA00022989"/>
    </source>
</evidence>
<evidence type="ECO:0000313" key="13">
    <source>
        <dbReference type="EMBL" id="MCB8889488.1"/>
    </source>
</evidence>
<dbReference type="PANTHER" id="PTHR43531:SF14">
    <property type="entry name" value="METHYL-ACCEPTING CHEMOTAXIS PROTEIN I-RELATED"/>
    <property type="match status" value="1"/>
</dbReference>
<dbReference type="Pfam" id="PF00015">
    <property type="entry name" value="MCPsignal"/>
    <property type="match status" value="1"/>
</dbReference>
<gene>
    <name evidence="13" type="ORF">GEV37_10220</name>
</gene>
<dbReference type="InterPro" id="IPR004089">
    <property type="entry name" value="MCPsignal_dom"/>
</dbReference>
<dbReference type="CDD" id="cd11386">
    <property type="entry name" value="MCP_signal"/>
    <property type="match status" value="1"/>
</dbReference>
<keyword evidence="3" id="KW-0488">Methylation</keyword>
<dbReference type="InterPro" id="IPR051310">
    <property type="entry name" value="MCP_chemotaxis"/>
</dbReference>
<dbReference type="RefSeq" id="WP_227390164.1">
    <property type="nucleotide sequence ID" value="NZ_JBHSCJ010000002.1"/>
</dbReference>
<dbReference type="PROSITE" id="PS50111">
    <property type="entry name" value="CHEMOTAXIS_TRANSDUC_2"/>
    <property type="match status" value="1"/>
</dbReference>
<evidence type="ECO:0000256" key="9">
    <source>
        <dbReference type="PROSITE-ProRule" id="PRU00284"/>
    </source>
</evidence>
<dbReference type="SUPFAM" id="SSF58104">
    <property type="entry name" value="Methyl-accepting chemotaxis protein (MCP) signaling domain"/>
    <property type="match status" value="1"/>
</dbReference>
<accession>A0ABS8DT35</accession>
<evidence type="ECO:0000256" key="6">
    <source>
        <dbReference type="ARBA" id="ARBA00023136"/>
    </source>
</evidence>
<comment type="subcellular location">
    <subcellularLocation>
        <location evidence="1">Cell membrane</location>
        <topology evidence="1">Multi-pass membrane protein</topology>
    </subcellularLocation>
</comment>
<dbReference type="EMBL" id="WHVL01000004">
    <property type="protein sequence ID" value="MCB8889488.1"/>
    <property type="molecule type" value="Genomic_DNA"/>
</dbReference>
<dbReference type="Pfam" id="PF17200">
    <property type="entry name" value="sCache_2"/>
    <property type="match status" value="1"/>
</dbReference>
<keyword evidence="2" id="KW-1003">Cell membrane</keyword>
<keyword evidence="5 11" id="KW-1133">Transmembrane helix</keyword>
<dbReference type="SMART" id="SM01049">
    <property type="entry name" value="Cache_2"/>
    <property type="match status" value="1"/>
</dbReference>
<dbReference type="InterPro" id="IPR033480">
    <property type="entry name" value="sCache_2"/>
</dbReference>
<keyword evidence="4 11" id="KW-0812">Transmembrane</keyword>
<proteinExistence type="inferred from homology"/>
<dbReference type="Gene3D" id="1.10.287.950">
    <property type="entry name" value="Methyl-accepting chemotaxis protein"/>
    <property type="match status" value="1"/>
</dbReference>
<dbReference type="Proteomes" id="UP001319882">
    <property type="component" value="Unassembled WGS sequence"/>
</dbReference>